<name>A0A4Y2WPL9_ARAVE</name>
<sequence>MFLQSSRPFLPQGLPLGWFSSTSSILSHPGISASNKNDLSDLVGCDIKRISRVVKSSSTCQRSKIHRYTKSTCWYICITLMPDFLIYSYWTHSLSLSPSNGHILLFDNYSILRDGSHPYSRHDC</sequence>
<comment type="caution">
    <text evidence="1">The sequence shown here is derived from an EMBL/GenBank/DDBJ whole genome shotgun (WGS) entry which is preliminary data.</text>
</comment>
<organism evidence="1 2">
    <name type="scientific">Araneus ventricosus</name>
    <name type="common">Orbweaver spider</name>
    <name type="synonym">Epeira ventricosa</name>
    <dbReference type="NCBI Taxonomy" id="182803"/>
    <lineage>
        <taxon>Eukaryota</taxon>
        <taxon>Metazoa</taxon>
        <taxon>Ecdysozoa</taxon>
        <taxon>Arthropoda</taxon>
        <taxon>Chelicerata</taxon>
        <taxon>Arachnida</taxon>
        <taxon>Araneae</taxon>
        <taxon>Araneomorphae</taxon>
        <taxon>Entelegynae</taxon>
        <taxon>Araneoidea</taxon>
        <taxon>Araneidae</taxon>
        <taxon>Araneus</taxon>
    </lineage>
</organism>
<gene>
    <name evidence="1" type="ORF">AVEN_29710_1</name>
</gene>
<evidence type="ECO:0000313" key="1">
    <source>
        <dbReference type="EMBL" id="GBO39453.1"/>
    </source>
</evidence>
<protein>
    <submittedName>
        <fullName evidence="1">Uncharacterized protein</fullName>
    </submittedName>
</protein>
<accession>A0A4Y2WPL9</accession>
<dbReference type="EMBL" id="BGPR01064483">
    <property type="protein sequence ID" value="GBO39453.1"/>
    <property type="molecule type" value="Genomic_DNA"/>
</dbReference>
<dbReference type="AlphaFoldDB" id="A0A4Y2WPL9"/>
<reference evidence="1 2" key="1">
    <citation type="journal article" date="2019" name="Sci. Rep.">
        <title>Orb-weaving spider Araneus ventricosus genome elucidates the spidroin gene catalogue.</title>
        <authorList>
            <person name="Kono N."/>
            <person name="Nakamura H."/>
            <person name="Ohtoshi R."/>
            <person name="Moran D.A.P."/>
            <person name="Shinohara A."/>
            <person name="Yoshida Y."/>
            <person name="Fujiwara M."/>
            <person name="Mori M."/>
            <person name="Tomita M."/>
            <person name="Arakawa K."/>
        </authorList>
    </citation>
    <scope>NUCLEOTIDE SEQUENCE [LARGE SCALE GENOMIC DNA]</scope>
</reference>
<dbReference type="Proteomes" id="UP000499080">
    <property type="component" value="Unassembled WGS sequence"/>
</dbReference>
<evidence type="ECO:0000313" key="2">
    <source>
        <dbReference type="Proteomes" id="UP000499080"/>
    </source>
</evidence>
<keyword evidence="2" id="KW-1185">Reference proteome</keyword>
<proteinExistence type="predicted"/>